<dbReference type="PROSITE" id="PS00301">
    <property type="entry name" value="G_TR_1"/>
    <property type="match status" value="1"/>
</dbReference>
<dbReference type="Gene3D" id="3.40.50.300">
    <property type="entry name" value="P-loop containing nucleotide triphosphate hydrolases"/>
    <property type="match status" value="1"/>
</dbReference>
<evidence type="ECO:0000256" key="2">
    <source>
        <dbReference type="ARBA" id="ARBA00015953"/>
    </source>
</evidence>
<dbReference type="GO" id="GO:0003723">
    <property type="term" value="F:RNA binding"/>
    <property type="evidence" value="ECO:0007669"/>
    <property type="project" value="InterPro"/>
</dbReference>
<evidence type="ECO:0000256" key="6">
    <source>
        <dbReference type="ARBA" id="ARBA00023134"/>
    </source>
</evidence>
<dbReference type="Gene3D" id="1.10.10.10">
    <property type="entry name" value="Winged helix-like DNA-binding domain superfamily/Winged helix DNA-binding domain"/>
    <property type="match status" value="1"/>
</dbReference>
<dbReference type="AlphaFoldDB" id="A0A512NFM1"/>
<dbReference type="OrthoDB" id="9803139at2"/>
<comment type="function">
    <text evidence="7">Translation factor necessary for the incorporation of selenocysteine into proteins. It probably replaces EF-Tu for the insertion of selenocysteine directed by the UGA codon. SelB binds GTP and GDP.</text>
</comment>
<dbReference type="GO" id="GO:0001514">
    <property type="term" value="P:selenocysteine incorporation"/>
    <property type="evidence" value="ECO:0007669"/>
    <property type="project" value="InterPro"/>
</dbReference>
<dbReference type="Pfam" id="PF25461">
    <property type="entry name" value="Beta-barrel_SelB"/>
    <property type="match status" value="1"/>
</dbReference>
<dbReference type="Proteomes" id="UP000321058">
    <property type="component" value="Unassembled WGS sequence"/>
</dbReference>
<dbReference type="SUPFAM" id="SSF50465">
    <property type="entry name" value="EF-Tu/eEF-1alpha/eIF2-gamma C-terminal domain"/>
    <property type="match status" value="1"/>
</dbReference>
<dbReference type="InterPro" id="IPR027417">
    <property type="entry name" value="P-loop_NTPase"/>
</dbReference>
<sequence length="639" mass="68960">MIVGTAGHIDHGKTALVKALTGVDADRLKEEKARGITIDLGYAYSDLGDGRQLGFVDVPGHERFVHNMLAGATGIDAALLIVSAAEGIKPQTVEHLQIIDLLGLDRGVVALTKADLADDDQLLERMAEVETLLAATSLKGAEIVPVSALTGRGVDELKTRLLALGESSKGATGFARLAVDRSFVLSGAGVVVTGTIHAGEIKVDDRLLLTPSGLEARVRSLHAQNRPAEIGRAGERCALNLTGARLSKDAIRRGDWVVSSELHAPTDRLDVELSLLTSEGQPMKHWSPVHVHLGAAHVMGRVALLEGDKLAPGDTALAQLVLDEKVGALAGDRVILRDPSAIRTMAGANVIDPFGPPRNRRSERRLAELAALAEPDSQVLPKLLRLETGFVETGRFGLARNLRPVDVDKLLQAAGGAKLEGFGFLAETLAAARKDIVDTLKAHHEAKPDAPGLQPERLRLALAKRWPPAVFKALLDQEVKARAVMVDGAFLRLPGHSLTLGARDEALWREISAELVRERFKPPRVRDFANAYSVPEPEMRKLLQRLAKVGRVVEVAPDQYFLRPVVAEMIAVAHAFGREFTAAEFRDKLDNGRKVAILILEFFDRHGITIRRGDLRRTVPQKLEQYGPAGAASTAAADR</sequence>
<keyword evidence="11" id="KW-1185">Reference proteome</keyword>
<dbReference type="InterPro" id="IPR031157">
    <property type="entry name" value="G_TR_CS"/>
</dbReference>
<dbReference type="SUPFAM" id="SSF52540">
    <property type="entry name" value="P-loop containing nucleoside triphosphate hydrolases"/>
    <property type="match status" value="1"/>
</dbReference>
<dbReference type="GO" id="GO:0003924">
    <property type="term" value="F:GTPase activity"/>
    <property type="evidence" value="ECO:0007669"/>
    <property type="project" value="InterPro"/>
</dbReference>
<dbReference type="Pfam" id="PF21214">
    <property type="entry name" value="WHD_2nd_SelB_bact"/>
    <property type="match status" value="1"/>
</dbReference>
<dbReference type="Pfam" id="PF09106">
    <property type="entry name" value="WHD_2nd_SelB"/>
    <property type="match status" value="1"/>
</dbReference>
<dbReference type="SUPFAM" id="SSF46785">
    <property type="entry name" value="Winged helix' DNA-binding domain"/>
    <property type="match status" value="3"/>
</dbReference>
<dbReference type="InterPro" id="IPR009001">
    <property type="entry name" value="Transl_elong_EF1A/Init_IF2_C"/>
</dbReference>
<feature type="domain" description="Tr-type G" evidence="9">
    <location>
        <begin position="1"/>
        <end position="169"/>
    </location>
</feature>
<organism evidence="10 11">
    <name type="scientific">Reyranella soli</name>
    <dbReference type="NCBI Taxonomy" id="1230389"/>
    <lineage>
        <taxon>Bacteria</taxon>
        <taxon>Pseudomonadati</taxon>
        <taxon>Pseudomonadota</taxon>
        <taxon>Alphaproteobacteria</taxon>
        <taxon>Hyphomicrobiales</taxon>
        <taxon>Reyranellaceae</taxon>
        <taxon>Reyranella</taxon>
    </lineage>
</organism>
<dbReference type="GO" id="GO:0004020">
    <property type="term" value="F:adenylylsulfate kinase activity"/>
    <property type="evidence" value="ECO:0007669"/>
    <property type="project" value="UniProtKB-EC"/>
</dbReference>
<keyword evidence="3" id="KW-0963">Cytoplasm</keyword>
<keyword evidence="5" id="KW-0648">Protein biosynthesis</keyword>
<dbReference type="InterPro" id="IPR050055">
    <property type="entry name" value="EF-Tu_GTPase"/>
</dbReference>
<dbReference type="Gene3D" id="1.10.10.2770">
    <property type="match status" value="1"/>
</dbReference>
<dbReference type="RefSeq" id="WP_147152333.1">
    <property type="nucleotide sequence ID" value="NZ_BKAJ01000087.1"/>
</dbReference>
<dbReference type="GO" id="GO:0003746">
    <property type="term" value="F:translation elongation factor activity"/>
    <property type="evidence" value="ECO:0007669"/>
    <property type="project" value="InterPro"/>
</dbReference>
<dbReference type="Gene3D" id="2.40.30.10">
    <property type="entry name" value="Translation factors"/>
    <property type="match status" value="1"/>
</dbReference>
<dbReference type="PRINTS" id="PR00315">
    <property type="entry name" value="ELONGATNFCT"/>
</dbReference>
<dbReference type="PROSITE" id="PS51722">
    <property type="entry name" value="G_TR_2"/>
    <property type="match status" value="1"/>
</dbReference>
<evidence type="ECO:0000256" key="5">
    <source>
        <dbReference type="ARBA" id="ARBA00022917"/>
    </source>
</evidence>
<gene>
    <name evidence="10" type="primary">selB</name>
    <name evidence="10" type="ORF">RSO01_49150</name>
</gene>
<dbReference type="GO" id="GO:0005737">
    <property type="term" value="C:cytoplasm"/>
    <property type="evidence" value="ECO:0007669"/>
    <property type="project" value="UniProtKB-SubCell"/>
</dbReference>
<dbReference type="PANTHER" id="PTHR43721">
    <property type="entry name" value="ELONGATION FACTOR TU-RELATED"/>
    <property type="match status" value="1"/>
</dbReference>
<dbReference type="InterPro" id="IPR009000">
    <property type="entry name" value="Transl_B-barrel_sf"/>
</dbReference>
<dbReference type="NCBIfam" id="TIGR00475">
    <property type="entry name" value="selB"/>
    <property type="match status" value="1"/>
</dbReference>
<keyword evidence="4" id="KW-0547">Nucleotide-binding</keyword>
<dbReference type="SUPFAM" id="SSF50447">
    <property type="entry name" value="Translation proteins"/>
    <property type="match status" value="1"/>
</dbReference>
<dbReference type="CDD" id="cd15491">
    <property type="entry name" value="selB_III"/>
    <property type="match status" value="1"/>
</dbReference>
<evidence type="ECO:0000313" key="10">
    <source>
        <dbReference type="EMBL" id="GEP57749.1"/>
    </source>
</evidence>
<evidence type="ECO:0000256" key="7">
    <source>
        <dbReference type="ARBA" id="ARBA00025526"/>
    </source>
</evidence>
<evidence type="ECO:0000256" key="4">
    <source>
        <dbReference type="ARBA" id="ARBA00022741"/>
    </source>
</evidence>
<dbReference type="PANTHER" id="PTHR43721:SF11">
    <property type="entry name" value="SELENOCYSTEINE-SPECIFIC ELONGATION FACTOR"/>
    <property type="match status" value="1"/>
</dbReference>
<evidence type="ECO:0000256" key="3">
    <source>
        <dbReference type="ARBA" id="ARBA00022490"/>
    </source>
</evidence>
<comment type="subcellular location">
    <subcellularLocation>
        <location evidence="1">Cytoplasm</location>
    </subcellularLocation>
</comment>
<dbReference type="GO" id="GO:0005525">
    <property type="term" value="F:GTP binding"/>
    <property type="evidence" value="ECO:0007669"/>
    <property type="project" value="UniProtKB-KW"/>
</dbReference>
<dbReference type="InterPro" id="IPR036390">
    <property type="entry name" value="WH_DNA-bd_sf"/>
</dbReference>
<evidence type="ECO:0000256" key="1">
    <source>
        <dbReference type="ARBA" id="ARBA00004496"/>
    </source>
</evidence>
<dbReference type="InterPro" id="IPR057335">
    <property type="entry name" value="Beta-barrel_SelB"/>
</dbReference>
<dbReference type="InterPro" id="IPR015191">
    <property type="entry name" value="SelB_WHD4"/>
</dbReference>
<dbReference type="InterPro" id="IPR036388">
    <property type="entry name" value="WH-like_DNA-bd_sf"/>
</dbReference>
<evidence type="ECO:0000259" key="9">
    <source>
        <dbReference type="PROSITE" id="PS51722"/>
    </source>
</evidence>
<dbReference type="CDD" id="cd04171">
    <property type="entry name" value="SelB"/>
    <property type="match status" value="1"/>
</dbReference>
<dbReference type="Pfam" id="PF00009">
    <property type="entry name" value="GTP_EFTU"/>
    <property type="match status" value="1"/>
</dbReference>
<dbReference type="InterPro" id="IPR015190">
    <property type="entry name" value="Elong_fac_SelB-wing-hlx_typ-2"/>
</dbReference>
<evidence type="ECO:0000313" key="11">
    <source>
        <dbReference type="Proteomes" id="UP000321058"/>
    </source>
</evidence>
<dbReference type="Pfam" id="PF03144">
    <property type="entry name" value="GTP_EFTU_D2"/>
    <property type="match status" value="1"/>
</dbReference>
<comment type="caution">
    <text evidence="10">The sequence shown here is derived from an EMBL/GenBank/DDBJ whole genome shotgun (WGS) entry which is preliminary data.</text>
</comment>
<dbReference type="Pfam" id="PF09107">
    <property type="entry name" value="WHD_3rd_SelB"/>
    <property type="match status" value="1"/>
</dbReference>
<keyword evidence="6" id="KW-0342">GTP-binding</keyword>
<protein>
    <recommendedName>
        <fullName evidence="2">Selenocysteine-specific elongation factor</fullName>
    </recommendedName>
    <alternativeName>
        <fullName evidence="8">SelB translation factor</fullName>
    </alternativeName>
</protein>
<proteinExistence type="predicted"/>
<dbReference type="InterPro" id="IPR004161">
    <property type="entry name" value="EFTu-like_2"/>
</dbReference>
<name>A0A512NFM1_9HYPH</name>
<evidence type="ECO:0000256" key="8">
    <source>
        <dbReference type="ARBA" id="ARBA00031615"/>
    </source>
</evidence>
<dbReference type="InterPro" id="IPR004535">
    <property type="entry name" value="Transl_elong_SelB"/>
</dbReference>
<reference evidence="10 11" key="1">
    <citation type="submission" date="2019-07" db="EMBL/GenBank/DDBJ databases">
        <title>Whole genome shotgun sequence of Reyranella soli NBRC 108950.</title>
        <authorList>
            <person name="Hosoyama A."/>
            <person name="Uohara A."/>
            <person name="Ohji S."/>
            <person name="Ichikawa N."/>
        </authorList>
    </citation>
    <scope>NUCLEOTIDE SEQUENCE [LARGE SCALE GENOMIC DNA]</scope>
    <source>
        <strain evidence="10 11">NBRC 108950</strain>
    </source>
</reference>
<accession>A0A512NFM1</accession>
<dbReference type="InterPro" id="IPR048931">
    <property type="entry name" value="WHD_2nd_SelB_bact"/>
</dbReference>
<dbReference type="EMBL" id="BKAJ01000087">
    <property type="protein sequence ID" value="GEP57749.1"/>
    <property type="molecule type" value="Genomic_DNA"/>
</dbReference>
<dbReference type="InterPro" id="IPR000795">
    <property type="entry name" value="T_Tr_GTP-bd_dom"/>
</dbReference>